<dbReference type="Pfam" id="PF22936">
    <property type="entry name" value="Pol_BBD"/>
    <property type="match status" value="1"/>
</dbReference>
<dbReference type="InterPro" id="IPR054722">
    <property type="entry name" value="PolX-like_BBD"/>
</dbReference>
<evidence type="ECO:0000313" key="4">
    <source>
        <dbReference type="Proteomes" id="UP000683417"/>
    </source>
</evidence>
<name>A0A9W4D5R2_BLUGR</name>
<dbReference type="InterPro" id="IPR001584">
    <property type="entry name" value="Integrase_cat-core"/>
</dbReference>
<dbReference type="PROSITE" id="PS50994">
    <property type="entry name" value="INTEGRASE"/>
    <property type="match status" value="1"/>
</dbReference>
<proteinExistence type="predicted"/>
<sequence length="1582" mass="180534">MTANMGNFSAMLRSSEDWEAFWFALEGMAGSSENSVFKFVDVYDKANLLSAPELPKIPEAPELPRRPVVTESVNDSQANQLHTLLLTEHRYRHAAYVDEKTRVSKQWERYDALSGWVRQHVHPDNYVYMRNEKTLFRQLLALKSQFAPTDRARELLITRTYNEARTYRDNQPVIRWLEAYQQAYEKAREINIPETTGYRAHYDFIYAIKVIDREYSKYLSIQLEKKRKKDKVPSLAEIIEDFRNHQRQEEASMEFERDTRQEIQGQGRLVAANFKDTGTESENKTNFDDKKCLCGSTHAWAKCFYLNPSLRTSTWKGKRDVFDKINKQLKHPKLRWVKKKYGYDDINGENMTDTGKACDSASKSFGADTSRPSFQKAAAILTRQQLVSSIDEKSATKEKDKVRYAFSNGINEEQPADDSFHLFKKWIIDNGADTHVTNSDIDLEETRIANAGELLYAGRGAYPIKSYGNVRLQLKSNIAGEYLLLKEVAYVPGFMTNCVSLDRLTKADIHWSSKNPSILERDGDPTPFCHLYQMGSHWVFEEPYPNSALVSNTKRTSVKKRTNRITAAKAHMIMGHAGHDTISRLQENCEGIEIDFATPCPRVAECTTCACAKAHEIVSRRSDVEFPSPSGANFYRTNQDIIPFEPSYNGHNYATHTQCDTSRYAILDTHKGKAAACQTSINHIKRAENQFDVRVRIVKTDDEAVFNSKEWVEFAAGKGIVREMTAPDTSEQNGKSEAAGKWIVVISRSMLLASGLPNSIFSEALKCGTYIYNRLPRKFLAWKSPFELVTGRKPDLSHMHPFGCRVYVFQHNIPRLKKMQPRALIGYLVGYDSRNIYRVWMPSKEKVIRTRDVVFNDDLFYNPSEMDIGVLEDDETVDFLRRLELPWNSGIGGDESLYESELVLETEDTELGLDTNSEDEHETEKKKGGLYASGHNNSCIVLPTPSPSPPREEAYIEKGKHQVSIEDPFRKLNPVQNSLPKACSETQNQPQIPTVGLGVGSFEVDSSNILEGKRQRKKRIVQCLVRNNQNPSFHMAFAASRSMVKSVGLHVSELPPPPRNYKEMLKHEYMAGFRAAQLKELEKLIEMEAVQFVRKSELGDCRVEQVNAPLPLMWVFTYKLDPDGYLISFKARIVARGDLQTTEEDTYAATATAYATRAIASIIGAHGLRALQYDAINAYGNSRKEIPLYTKCPPGFEHRGDGLLVFFGMYGLKPSALDWYKTYKSVALEIGLSIVPGSPSIFQNSWLIMIVYVDDILIAYHPRHDDKFRAFETKFLQMFEFRKLGNVENFIGVRFERDEAEKKLWLVQDSFISKLEEKFKINIHAKHRTPLPSNPLQPYDGIASPSQIHQYQQKAGSVNWLAVLTRPDISWSVSELSKYLQNPGPQHLDAVNQLLEYLSGTKYLAHEYDGNTPPNLCMGYSDASFADEIPSRHSSHGYAFSLYGGLITWKAQKQRTVTTSTTESELLALSQAGREVIWWERFFKDIGFALDEEITLYCDNRQALRVVTSEVSKLDTKLRHVDIHQMWLRQEVQNGRIKVEWIGTDRMIADGFTKALSHSKHARFVEMIGLREISTRLTHKSA</sequence>
<dbReference type="InterPro" id="IPR013103">
    <property type="entry name" value="RVT_2"/>
</dbReference>
<feature type="domain" description="Integrase catalytic" evidence="2">
    <location>
        <begin position="625"/>
        <end position="793"/>
    </location>
</feature>
<dbReference type="InterPro" id="IPR057670">
    <property type="entry name" value="SH3_retrovirus"/>
</dbReference>
<reference evidence="3" key="1">
    <citation type="submission" date="2020-10" db="EMBL/GenBank/DDBJ databases">
        <authorList>
            <person name="Muller C M."/>
        </authorList>
    </citation>
    <scope>NUCLEOTIDE SEQUENCE</scope>
    <source>
        <strain evidence="3">THUN-12</strain>
    </source>
</reference>
<evidence type="ECO:0000313" key="3">
    <source>
        <dbReference type="EMBL" id="CAD6504798.1"/>
    </source>
</evidence>
<comment type="caution">
    <text evidence="3">The sequence shown here is derived from an EMBL/GenBank/DDBJ whole genome shotgun (WGS) entry which is preliminary data.</text>
</comment>
<protein>
    <submittedName>
        <fullName evidence="3">BgTH12-00301</fullName>
    </submittedName>
</protein>
<dbReference type="EMBL" id="CAJHIT010000009">
    <property type="protein sequence ID" value="CAD6504798.1"/>
    <property type="molecule type" value="Genomic_DNA"/>
</dbReference>
<dbReference type="GO" id="GO:0015074">
    <property type="term" value="P:DNA integration"/>
    <property type="evidence" value="ECO:0007669"/>
    <property type="project" value="InterPro"/>
</dbReference>
<dbReference type="CDD" id="cd09272">
    <property type="entry name" value="RNase_HI_RT_Ty1"/>
    <property type="match status" value="1"/>
</dbReference>
<gene>
    <name evidence="3" type="ORF">BGTH12_LOCUS6156</name>
</gene>
<feature type="compositionally biased region" description="Acidic residues" evidence="1">
    <location>
        <begin position="911"/>
        <end position="921"/>
    </location>
</feature>
<evidence type="ECO:0000259" key="2">
    <source>
        <dbReference type="PROSITE" id="PS50994"/>
    </source>
</evidence>
<dbReference type="PANTHER" id="PTHR11439:SF438">
    <property type="entry name" value="REVERSE TRANSCRIPTASE TY1_COPIA-TYPE DOMAIN-CONTAINING PROTEIN"/>
    <property type="match status" value="1"/>
</dbReference>
<dbReference type="Proteomes" id="UP000683417">
    <property type="component" value="Unassembled WGS sequence"/>
</dbReference>
<evidence type="ECO:0000256" key="1">
    <source>
        <dbReference type="SAM" id="MobiDB-lite"/>
    </source>
</evidence>
<organism evidence="3 4">
    <name type="scientific">Blumeria graminis f. sp. triticale</name>
    <dbReference type="NCBI Taxonomy" id="1689686"/>
    <lineage>
        <taxon>Eukaryota</taxon>
        <taxon>Fungi</taxon>
        <taxon>Dikarya</taxon>
        <taxon>Ascomycota</taxon>
        <taxon>Pezizomycotina</taxon>
        <taxon>Leotiomycetes</taxon>
        <taxon>Erysiphales</taxon>
        <taxon>Erysiphaceae</taxon>
        <taxon>Blumeria</taxon>
    </lineage>
</organism>
<dbReference type="PANTHER" id="PTHR11439">
    <property type="entry name" value="GAG-POL-RELATED RETROTRANSPOSON"/>
    <property type="match status" value="1"/>
</dbReference>
<accession>A0A9W4D5R2</accession>
<feature type="region of interest" description="Disordered" evidence="1">
    <location>
        <begin position="911"/>
        <end position="938"/>
    </location>
</feature>
<dbReference type="Pfam" id="PF25597">
    <property type="entry name" value="SH3_retrovirus"/>
    <property type="match status" value="1"/>
</dbReference>
<dbReference type="Pfam" id="PF07727">
    <property type="entry name" value="RVT_2"/>
    <property type="match status" value="1"/>
</dbReference>